<comment type="caution">
    <text evidence="2">The sequence shown here is derived from an EMBL/GenBank/DDBJ whole genome shotgun (WGS) entry which is preliminary data.</text>
</comment>
<gene>
    <name evidence="2" type="ORF">AWW68_04640</name>
</gene>
<evidence type="ECO:0008006" key="4">
    <source>
        <dbReference type="Google" id="ProtNLM"/>
    </source>
</evidence>
<evidence type="ECO:0000313" key="3">
    <source>
        <dbReference type="Proteomes" id="UP000075606"/>
    </source>
</evidence>
<proteinExistence type="predicted"/>
<dbReference type="EMBL" id="LRPC01000001">
    <property type="protein sequence ID" value="KYG78061.1"/>
    <property type="molecule type" value="Genomic_DNA"/>
</dbReference>
<protein>
    <recommendedName>
        <fullName evidence="4">Secretin/TonB short N-terminal domain-containing protein</fullName>
    </recommendedName>
</protein>
<keyword evidence="3" id="KW-1185">Reference proteome</keyword>
<sequence>MKAVVICFMLILCQALAFGQRQSLLQTQVTVSFSNTSIEEILKSLETESLSFVYSPEVFDVKKRVSINRHNTALASVVTELFLGQSVEMHEMNGQVLLRKKITPKPDSQQEVLDTIRTQPSVSPSIVVSSSSTVQKAAIIEKSEPVPTQQMNQQEKQASLDSLANPTVDDSVDSFGSQVRAPTSSLLAQTSTFIPRWNMRPYEPYAYQANPLALDYSLLLPKFKEEAPQPSIWDEIASENRKNTKREKKEKRATDDRKFRMGLGLYTGFAPLDNLDAFLIGGRIMYYPSIRTGVGFNANALLSKSFYSETLQKDIRVEGGYGGLAIEYVLFPKSVIHINLPLTLGAGGYNYVESEDPFAPIDPENSEAFFMIEVGAELEVNVAKFLKIGAGFSYRSISGSDFLNRDNNQDIIKASALEGVNYGIILKFGRF</sequence>
<accession>A0A150XH80</accession>
<name>A0A150XH80_9BACT</name>
<feature type="chain" id="PRO_5007574671" description="Secretin/TonB short N-terminal domain-containing protein" evidence="1">
    <location>
        <begin position="18"/>
        <end position="431"/>
    </location>
</feature>
<keyword evidence="1" id="KW-0732">Signal</keyword>
<dbReference type="STRING" id="333140.AWW68_04640"/>
<reference evidence="2 3" key="1">
    <citation type="submission" date="2016-01" db="EMBL/GenBank/DDBJ databases">
        <title>Genome sequencing of Roseivirga spongicola UST030701-084.</title>
        <authorList>
            <person name="Selvaratnam C."/>
            <person name="Thevarajoo S."/>
            <person name="Goh K.M."/>
            <person name="Ee R."/>
            <person name="Chan K.-G."/>
            <person name="Chong C.S."/>
        </authorList>
    </citation>
    <scope>NUCLEOTIDE SEQUENCE [LARGE SCALE GENOMIC DNA]</scope>
    <source>
        <strain evidence="2 3">UST030701-084</strain>
    </source>
</reference>
<evidence type="ECO:0000313" key="2">
    <source>
        <dbReference type="EMBL" id="KYG78061.1"/>
    </source>
</evidence>
<evidence type="ECO:0000256" key="1">
    <source>
        <dbReference type="SAM" id="SignalP"/>
    </source>
</evidence>
<organism evidence="2 3">
    <name type="scientific">Roseivirga spongicola</name>
    <dbReference type="NCBI Taxonomy" id="333140"/>
    <lineage>
        <taxon>Bacteria</taxon>
        <taxon>Pseudomonadati</taxon>
        <taxon>Bacteroidota</taxon>
        <taxon>Cytophagia</taxon>
        <taxon>Cytophagales</taxon>
        <taxon>Roseivirgaceae</taxon>
        <taxon>Roseivirga</taxon>
    </lineage>
</organism>
<feature type="signal peptide" evidence="1">
    <location>
        <begin position="1"/>
        <end position="17"/>
    </location>
</feature>
<dbReference type="OrthoDB" id="981818at2"/>
<dbReference type="AlphaFoldDB" id="A0A150XH80"/>
<dbReference type="RefSeq" id="WP_068217108.1">
    <property type="nucleotide sequence ID" value="NZ_CP139724.1"/>
</dbReference>
<dbReference type="Proteomes" id="UP000075606">
    <property type="component" value="Unassembled WGS sequence"/>
</dbReference>